<proteinExistence type="predicted"/>
<dbReference type="EMBL" id="DRLF01000227">
    <property type="protein sequence ID" value="HEC06473.1"/>
    <property type="molecule type" value="Genomic_DNA"/>
</dbReference>
<organism evidence="1">
    <name type="scientific">Thiolapillus brandeum</name>
    <dbReference type="NCBI Taxonomy" id="1076588"/>
    <lineage>
        <taxon>Bacteria</taxon>
        <taxon>Pseudomonadati</taxon>
        <taxon>Pseudomonadota</taxon>
        <taxon>Gammaproteobacteria</taxon>
        <taxon>Chromatiales</taxon>
        <taxon>Sedimenticolaceae</taxon>
        <taxon>Thiolapillus</taxon>
    </lineage>
</organism>
<evidence type="ECO:0000313" key="1">
    <source>
        <dbReference type="EMBL" id="HEC06473.1"/>
    </source>
</evidence>
<dbReference type="Proteomes" id="UP000886339">
    <property type="component" value="Unassembled WGS sequence"/>
</dbReference>
<protein>
    <submittedName>
        <fullName evidence="1">Uncharacterized protein</fullName>
    </submittedName>
</protein>
<dbReference type="AlphaFoldDB" id="A0A831RYG2"/>
<accession>A0A831RYG2</accession>
<reference evidence="1" key="1">
    <citation type="journal article" date="2020" name="mSystems">
        <title>Genome- and Community-Level Interaction Insights into Carbon Utilization and Element Cycling Functions of Hydrothermarchaeota in Hydrothermal Sediment.</title>
        <authorList>
            <person name="Zhou Z."/>
            <person name="Liu Y."/>
            <person name="Xu W."/>
            <person name="Pan J."/>
            <person name="Luo Z.H."/>
            <person name="Li M."/>
        </authorList>
    </citation>
    <scope>NUCLEOTIDE SEQUENCE [LARGE SCALE GENOMIC DNA]</scope>
    <source>
        <strain evidence="1">HyVt-458</strain>
    </source>
</reference>
<dbReference type="PROSITE" id="PS51257">
    <property type="entry name" value="PROKAR_LIPOPROTEIN"/>
    <property type="match status" value="1"/>
</dbReference>
<name>A0A831RYG2_9GAMM</name>
<sequence>MPHPFLKITAIAATALTLTACVDEYYNQGESYKNDGYYPRPGYYPPPHEYYPPYDYDAPRKELVKNCQGKVREKVRKRIGYNAKIDWGKTDIYNSARHEATINGKGKARNNGKKHQLYYTCIMNREDAFVRSARIELDNDGHDTGNGGTDWNREAARACHERIRQKAQRNIHQQFSLEFTGQRVTTPAERRRHVTGEARVKVSGGSGKIAYDCKAHVNPLRMDSASYRWTRPLPSANSSNNHAEAKRQCERHLNDKLRSKGYKYIGIVSESVHNLKHDKRQVMLKIKAMKNNKRVVETWECRINPRTGKLFKLKKTGY</sequence>
<comment type="caution">
    <text evidence="1">The sequence shown here is derived from an EMBL/GenBank/DDBJ whole genome shotgun (WGS) entry which is preliminary data.</text>
</comment>
<gene>
    <name evidence="1" type="ORF">ENJ12_06460</name>
</gene>